<protein>
    <submittedName>
        <fullName evidence="2">Uncharacterized protein</fullName>
    </submittedName>
</protein>
<gene>
    <name evidence="2" type="ORF">E2C01_065443</name>
</gene>
<name>A0A5B7HLX0_PORTR</name>
<comment type="caution">
    <text evidence="2">The sequence shown here is derived from an EMBL/GenBank/DDBJ whole genome shotgun (WGS) entry which is preliminary data.</text>
</comment>
<evidence type="ECO:0000313" key="2">
    <source>
        <dbReference type="EMBL" id="MPC71173.1"/>
    </source>
</evidence>
<keyword evidence="3" id="KW-1185">Reference proteome</keyword>
<sequence length="63" mass="6727">MEAARTGRAARRGRVGRGWAGQGGVGWGARQPKPNNFKPGACVREGRDACTENVSTSERQIIS</sequence>
<accession>A0A5B7HLX0</accession>
<feature type="region of interest" description="Disordered" evidence="1">
    <location>
        <begin position="1"/>
        <end position="41"/>
    </location>
</feature>
<feature type="compositionally biased region" description="Gly residues" evidence="1">
    <location>
        <begin position="16"/>
        <end position="27"/>
    </location>
</feature>
<dbReference type="AlphaFoldDB" id="A0A5B7HLX0"/>
<reference evidence="2 3" key="1">
    <citation type="submission" date="2019-05" db="EMBL/GenBank/DDBJ databases">
        <title>Another draft genome of Portunus trituberculatus and its Hox gene families provides insights of decapod evolution.</title>
        <authorList>
            <person name="Jeong J.-H."/>
            <person name="Song I."/>
            <person name="Kim S."/>
            <person name="Choi T."/>
            <person name="Kim D."/>
            <person name="Ryu S."/>
            <person name="Kim W."/>
        </authorList>
    </citation>
    <scope>NUCLEOTIDE SEQUENCE [LARGE SCALE GENOMIC DNA]</scope>
    <source>
        <tissue evidence="2">Muscle</tissue>
    </source>
</reference>
<dbReference type="EMBL" id="VSRR010032450">
    <property type="protein sequence ID" value="MPC71173.1"/>
    <property type="molecule type" value="Genomic_DNA"/>
</dbReference>
<dbReference type="Proteomes" id="UP000324222">
    <property type="component" value="Unassembled WGS sequence"/>
</dbReference>
<organism evidence="2 3">
    <name type="scientific">Portunus trituberculatus</name>
    <name type="common">Swimming crab</name>
    <name type="synonym">Neptunus trituberculatus</name>
    <dbReference type="NCBI Taxonomy" id="210409"/>
    <lineage>
        <taxon>Eukaryota</taxon>
        <taxon>Metazoa</taxon>
        <taxon>Ecdysozoa</taxon>
        <taxon>Arthropoda</taxon>
        <taxon>Crustacea</taxon>
        <taxon>Multicrustacea</taxon>
        <taxon>Malacostraca</taxon>
        <taxon>Eumalacostraca</taxon>
        <taxon>Eucarida</taxon>
        <taxon>Decapoda</taxon>
        <taxon>Pleocyemata</taxon>
        <taxon>Brachyura</taxon>
        <taxon>Eubrachyura</taxon>
        <taxon>Portunoidea</taxon>
        <taxon>Portunidae</taxon>
        <taxon>Portuninae</taxon>
        <taxon>Portunus</taxon>
    </lineage>
</organism>
<evidence type="ECO:0000256" key="1">
    <source>
        <dbReference type="SAM" id="MobiDB-lite"/>
    </source>
</evidence>
<evidence type="ECO:0000313" key="3">
    <source>
        <dbReference type="Proteomes" id="UP000324222"/>
    </source>
</evidence>
<proteinExistence type="predicted"/>